<proteinExistence type="predicted"/>
<gene>
    <name evidence="1" type="ORF">SEVIR_4G299901v2</name>
</gene>
<dbReference type="AlphaFoldDB" id="A0A4V6D8Y7"/>
<evidence type="ECO:0000313" key="2">
    <source>
        <dbReference type="Proteomes" id="UP000298652"/>
    </source>
</evidence>
<accession>A0A4V6D8Y7</accession>
<evidence type="ECO:0000313" key="1">
    <source>
        <dbReference type="EMBL" id="TKW23566.1"/>
    </source>
</evidence>
<name>A0A4V6D8Y7_SETVI</name>
<reference evidence="1" key="1">
    <citation type="submission" date="2019-03" db="EMBL/GenBank/DDBJ databases">
        <title>WGS assembly of Setaria viridis.</title>
        <authorList>
            <person name="Huang P."/>
            <person name="Jenkins J."/>
            <person name="Grimwood J."/>
            <person name="Barry K."/>
            <person name="Healey A."/>
            <person name="Mamidi S."/>
            <person name="Sreedasyam A."/>
            <person name="Shu S."/>
            <person name="Feldman M."/>
            <person name="Wu J."/>
            <person name="Yu Y."/>
            <person name="Chen C."/>
            <person name="Johnson J."/>
            <person name="Rokhsar D."/>
            <person name="Baxter I."/>
            <person name="Schmutz J."/>
            <person name="Brutnell T."/>
            <person name="Kellogg E."/>
        </authorList>
    </citation>
    <scope>NUCLEOTIDE SEQUENCE [LARGE SCALE GENOMIC DNA]</scope>
</reference>
<dbReference type="EMBL" id="CM016555">
    <property type="protein sequence ID" value="TKW23566.1"/>
    <property type="molecule type" value="Genomic_DNA"/>
</dbReference>
<dbReference type="Proteomes" id="UP000298652">
    <property type="component" value="Chromosome 4"/>
</dbReference>
<protein>
    <submittedName>
        <fullName evidence="1">Uncharacterized protein</fullName>
    </submittedName>
</protein>
<dbReference type="Gramene" id="TKW23566">
    <property type="protein sequence ID" value="TKW23566"/>
    <property type="gene ID" value="SEVIR_4G299901v2"/>
</dbReference>
<sequence length="29" mass="3834">MYYYYELLIRKFFFVNGFEIWNNREFDDT</sequence>
<keyword evidence="2" id="KW-1185">Reference proteome</keyword>
<organism evidence="1 2">
    <name type="scientific">Setaria viridis</name>
    <name type="common">Green bristlegrass</name>
    <name type="synonym">Setaria italica subsp. viridis</name>
    <dbReference type="NCBI Taxonomy" id="4556"/>
    <lineage>
        <taxon>Eukaryota</taxon>
        <taxon>Viridiplantae</taxon>
        <taxon>Streptophyta</taxon>
        <taxon>Embryophyta</taxon>
        <taxon>Tracheophyta</taxon>
        <taxon>Spermatophyta</taxon>
        <taxon>Magnoliopsida</taxon>
        <taxon>Liliopsida</taxon>
        <taxon>Poales</taxon>
        <taxon>Poaceae</taxon>
        <taxon>PACMAD clade</taxon>
        <taxon>Panicoideae</taxon>
        <taxon>Panicodae</taxon>
        <taxon>Paniceae</taxon>
        <taxon>Cenchrinae</taxon>
        <taxon>Setaria</taxon>
    </lineage>
</organism>